<dbReference type="InterPro" id="IPR037066">
    <property type="entry name" value="Plug_dom_sf"/>
</dbReference>
<keyword evidence="4 8" id="KW-0812">Transmembrane</keyword>
<name>A0A1G9XJ68_9BACT</name>
<dbReference type="GO" id="GO:0009279">
    <property type="term" value="C:cell outer membrane"/>
    <property type="evidence" value="ECO:0007669"/>
    <property type="project" value="UniProtKB-SubCell"/>
</dbReference>
<evidence type="ECO:0000256" key="3">
    <source>
        <dbReference type="ARBA" id="ARBA00022452"/>
    </source>
</evidence>
<keyword evidence="2 8" id="KW-0813">Transport</keyword>
<dbReference type="InterPro" id="IPR008969">
    <property type="entry name" value="CarboxyPept-like_regulatory"/>
</dbReference>
<accession>A0A1G9XJ68</accession>
<evidence type="ECO:0000256" key="4">
    <source>
        <dbReference type="ARBA" id="ARBA00022692"/>
    </source>
</evidence>
<feature type="domain" description="TonB-dependent receptor plug" evidence="12">
    <location>
        <begin position="226"/>
        <end position="334"/>
    </location>
</feature>
<protein>
    <submittedName>
        <fullName evidence="14">TonB-linked outer membrane protein, SusC/RagA family</fullName>
    </submittedName>
</protein>
<dbReference type="Pfam" id="PF16344">
    <property type="entry name" value="FecR_C"/>
    <property type="match status" value="1"/>
</dbReference>
<dbReference type="EMBL" id="FNGS01000011">
    <property type="protein sequence ID" value="SDM96780.1"/>
    <property type="molecule type" value="Genomic_DNA"/>
</dbReference>
<evidence type="ECO:0000256" key="5">
    <source>
        <dbReference type="ARBA" id="ARBA00023077"/>
    </source>
</evidence>
<dbReference type="Gene3D" id="2.60.40.1120">
    <property type="entry name" value="Carboxypeptidase-like, regulatory domain"/>
    <property type="match status" value="1"/>
</dbReference>
<dbReference type="InterPro" id="IPR023996">
    <property type="entry name" value="TonB-dep_OMP_SusC/RagA"/>
</dbReference>
<organism evidence="14 15">
    <name type="scientific">Siphonobacter aquaeclarae</name>
    <dbReference type="NCBI Taxonomy" id="563176"/>
    <lineage>
        <taxon>Bacteria</taxon>
        <taxon>Pseudomonadati</taxon>
        <taxon>Bacteroidota</taxon>
        <taxon>Cytophagia</taxon>
        <taxon>Cytophagales</taxon>
        <taxon>Cytophagaceae</taxon>
        <taxon>Siphonobacter</taxon>
    </lineage>
</organism>
<dbReference type="RefSeq" id="WP_176785648.1">
    <property type="nucleotide sequence ID" value="NZ_FNGS01000011.1"/>
</dbReference>
<dbReference type="InterPro" id="IPR036942">
    <property type="entry name" value="Beta-barrel_TonB_sf"/>
</dbReference>
<dbReference type="InterPro" id="IPR012910">
    <property type="entry name" value="Plug_dom"/>
</dbReference>
<feature type="chain" id="PRO_5011575186" evidence="10">
    <location>
        <begin position="21"/>
        <end position="1189"/>
    </location>
</feature>
<dbReference type="NCBIfam" id="TIGR04057">
    <property type="entry name" value="SusC_RagA_signa"/>
    <property type="match status" value="1"/>
</dbReference>
<dbReference type="InterPro" id="IPR032508">
    <property type="entry name" value="FecR_C"/>
</dbReference>
<feature type="domain" description="Protein FecR C-terminal" evidence="13">
    <location>
        <begin position="39"/>
        <end position="103"/>
    </location>
</feature>
<dbReference type="Gene3D" id="3.55.50.30">
    <property type="match status" value="1"/>
</dbReference>
<sequence length="1189" mass="131879">MRVGMIAFGMLLTAAGSLLAENGYSQRLTNRKVTLEIGDATLEKAVEKIRKASHIDFTYNNNELRKIRIQAGAFTNAGLDQVLNTLLASTPYAYRETDNSIVIFKRREPAVAAVQLQRNGELVTPTFTAAPAVRIKGKVSDNKGGALPGVSVTVKGTKRGTLTDQNGEFTLVDVKESDVLTFSFIGYKPHELVVGTRVDMQVILEEDIKGLDEVVVVGYGTQKRANLTGAVSTVEIDKTMKSRPVTDAGRALQGAVPGLTISTTSGDLGTNPQIRLRGLTGSLNAGNGAQPLILVDNVEIQSLQMVNPDDIESISVLKDAASTSIYGSRAAWGVVLITTKSGKKNARSVVTYSNNYSFSTPTTTPKIADAAAGPEYALAAARRSNPAATTFGTVGMYFTDESIQKIRDWQSTYGNQKLSNEMELGRDFEIKDGRLYFYRPWDAEAMYMQKWAPQQNHNLGVSGGNDKTSYNLSLGYLNQQGVLKDKTDKFDRYNGTFSINTAVNKWLDVNGKIMFSKSVFETPFSFGGTTYDPLYYLYRWHKVYPYGTYQGKPFRSAVTEVQQANMINTQSNFIRATVGGTIHVTKDLTFNANYTYSNTNTHVRDVGGTVSAWNQWNGVPLKYESYASASYDRVVYRSNWNELHTVKAFGTYEKGFDQHSLKVIAGMDVDAYSYYSQSSERRNLLDMGMGELPLATGDQYVDGSRGQWATKGFFGRINYSWKDKWLLELNGRYDGSSFFPSNSQWAFFPSVSAGYVISEEPFMKPLSSVLNNLKLRGSWGSLGNTDVGSTTFRPTMSSSNSGWWIGSTNMLTVNTPALVPGSLTWETISTLDFGFDARLFSNRLNIGFDWYQRKTSNMITSGILLPSTFGATAPKRNYGAMMTEGWELSVDYNHGFSNGLNVNFGVSLSDFQEKITKFEGTLVNGNYSGKKLGEIWGYETDRFFTKNDFQQDASGKLLTDASGHYILKDGIPSQAKHESGWFFYGPGDVKYKDLNGDGQVFTGSSSLADHGDLKVIGNTTPRYQYGVRLGADWKGFDFNMFWQGVGSRQMWPSGAIFIPGFNPSDAMYQHQMDYWTEQNPNAFYPRATNTGQSNNTQNFLIQSKYLLNMAYLRLKNVSLGYTFPKTLTEKIRIAKLRVYANGENLLTFDNLSIPIDPEVGFLTPSSPAATFGRVYPYRKTVSFGLQLSF</sequence>
<keyword evidence="5 9" id="KW-0798">TonB box</keyword>
<comment type="subcellular location">
    <subcellularLocation>
        <location evidence="1 8">Cell outer membrane</location>
        <topology evidence="1 8">Multi-pass membrane protein</topology>
    </subcellularLocation>
</comment>
<dbReference type="Gene3D" id="2.40.170.20">
    <property type="entry name" value="TonB-dependent receptor, beta-barrel domain"/>
    <property type="match status" value="1"/>
</dbReference>
<dbReference type="PROSITE" id="PS52016">
    <property type="entry name" value="TONB_DEPENDENT_REC_3"/>
    <property type="match status" value="1"/>
</dbReference>
<evidence type="ECO:0000256" key="6">
    <source>
        <dbReference type="ARBA" id="ARBA00023136"/>
    </source>
</evidence>
<dbReference type="Proteomes" id="UP000198901">
    <property type="component" value="Unassembled WGS sequence"/>
</dbReference>
<keyword evidence="6 8" id="KW-0472">Membrane</keyword>
<evidence type="ECO:0000259" key="13">
    <source>
        <dbReference type="Pfam" id="PF16344"/>
    </source>
</evidence>
<dbReference type="STRING" id="563176.SAMN04488090_4641"/>
<dbReference type="Gene3D" id="2.170.130.10">
    <property type="entry name" value="TonB-dependent receptor, plug domain"/>
    <property type="match status" value="1"/>
</dbReference>
<evidence type="ECO:0000256" key="1">
    <source>
        <dbReference type="ARBA" id="ARBA00004571"/>
    </source>
</evidence>
<dbReference type="InterPro" id="IPR023997">
    <property type="entry name" value="TonB-dep_OMP_SusC/RagA_CS"/>
</dbReference>
<dbReference type="AlphaFoldDB" id="A0A1G9XJ68"/>
<dbReference type="SUPFAM" id="SSF49464">
    <property type="entry name" value="Carboxypeptidase regulatory domain-like"/>
    <property type="match status" value="1"/>
</dbReference>
<evidence type="ECO:0000259" key="11">
    <source>
        <dbReference type="Pfam" id="PF00593"/>
    </source>
</evidence>
<dbReference type="Pfam" id="PF07715">
    <property type="entry name" value="Plug"/>
    <property type="match status" value="1"/>
</dbReference>
<dbReference type="InterPro" id="IPR000531">
    <property type="entry name" value="Beta-barrel_TonB"/>
</dbReference>
<evidence type="ECO:0000313" key="14">
    <source>
        <dbReference type="EMBL" id="SDM96780.1"/>
    </source>
</evidence>
<keyword evidence="10" id="KW-0732">Signal</keyword>
<keyword evidence="3 8" id="KW-1134">Transmembrane beta strand</keyword>
<evidence type="ECO:0000256" key="9">
    <source>
        <dbReference type="RuleBase" id="RU003357"/>
    </source>
</evidence>
<proteinExistence type="inferred from homology"/>
<evidence type="ECO:0000313" key="15">
    <source>
        <dbReference type="Proteomes" id="UP000198901"/>
    </source>
</evidence>
<dbReference type="InterPro" id="IPR039426">
    <property type="entry name" value="TonB-dep_rcpt-like"/>
</dbReference>
<keyword evidence="15" id="KW-1185">Reference proteome</keyword>
<dbReference type="NCBIfam" id="TIGR04056">
    <property type="entry name" value="OMP_RagA_SusC"/>
    <property type="match status" value="1"/>
</dbReference>
<evidence type="ECO:0000256" key="10">
    <source>
        <dbReference type="SAM" id="SignalP"/>
    </source>
</evidence>
<dbReference type="Pfam" id="PF00593">
    <property type="entry name" value="TonB_dep_Rec_b-barrel"/>
    <property type="match status" value="1"/>
</dbReference>
<evidence type="ECO:0000256" key="2">
    <source>
        <dbReference type="ARBA" id="ARBA00022448"/>
    </source>
</evidence>
<reference evidence="14 15" key="1">
    <citation type="submission" date="2016-10" db="EMBL/GenBank/DDBJ databases">
        <authorList>
            <person name="de Groot N.N."/>
        </authorList>
    </citation>
    <scope>NUCLEOTIDE SEQUENCE [LARGE SCALE GENOMIC DNA]</scope>
    <source>
        <strain evidence="14 15">DSM 21668</strain>
    </source>
</reference>
<keyword evidence="7 8" id="KW-0998">Cell outer membrane</keyword>
<dbReference type="SUPFAM" id="SSF56935">
    <property type="entry name" value="Porins"/>
    <property type="match status" value="1"/>
</dbReference>
<evidence type="ECO:0000259" key="12">
    <source>
        <dbReference type="Pfam" id="PF07715"/>
    </source>
</evidence>
<gene>
    <name evidence="14" type="ORF">SAMN04488090_4641</name>
</gene>
<comment type="similarity">
    <text evidence="8 9">Belongs to the TonB-dependent receptor family.</text>
</comment>
<dbReference type="Pfam" id="PF13715">
    <property type="entry name" value="CarbopepD_reg_2"/>
    <property type="match status" value="1"/>
</dbReference>
<evidence type="ECO:0000256" key="7">
    <source>
        <dbReference type="ARBA" id="ARBA00023237"/>
    </source>
</evidence>
<feature type="domain" description="TonB-dependent receptor-like beta-barrel" evidence="11">
    <location>
        <begin position="533"/>
        <end position="1145"/>
    </location>
</feature>
<evidence type="ECO:0000256" key="8">
    <source>
        <dbReference type="PROSITE-ProRule" id="PRU01360"/>
    </source>
</evidence>
<feature type="signal peptide" evidence="10">
    <location>
        <begin position="1"/>
        <end position="20"/>
    </location>
</feature>